<dbReference type="CDD" id="cd00865">
    <property type="entry name" value="PEBP_bact_arch"/>
    <property type="match status" value="1"/>
</dbReference>
<organism evidence="1 2">
    <name type="scientific">Thioalkalivibrio halophilus</name>
    <dbReference type="NCBI Taxonomy" id="252474"/>
    <lineage>
        <taxon>Bacteria</taxon>
        <taxon>Pseudomonadati</taxon>
        <taxon>Pseudomonadota</taxon>
        <taxon>Gammaproteobacteria</taxon>
        <taxon>Chromatiales</taxon>
        <taxon>Ectothiorhodospiraceae</taxon>
        <taxon>Thioalkalivibrio</taxon>
    </lineage>
</organism>
<comment type="caution">
    <text evidence="1">The sequence shown here is derived from an EMBL/GenBank/DDBJ whole genome shotgun (WGS) entry which is preliminary data.</text>
</comment>
<gene>
    <name evidence="1" type="ORF">B1A74_04400</name>
</gene>
<dbReference type="Proteomes" id="UP000189177">
    <property type="component" value="Unassembled WGS sequence"/>
</dbReference>
<dbReference type="InterPro" id="IPR005247">
    <property type="entry name" value="YbhB_YbcL/LppC-like"/>
</dbReference>
<evidence type="ECO:0000313" key="2">
    <source>
        <dbReference type="Proteomes" id="UP000189177"/>
    </source>
</evidence>
<dbReference type="RefSeq" id="WP_077243876.1">
    <property type="nucleotide sequence ID" value="NZ_MUZR01000011.1"/>
</dbReference>
<reference evidence="1 2" key="1">
    <citation type="submission" date="2017-02" db="EMBL/GenBank/DDBJ databases">
        <title>Genomic diversity within the haloalkaliphilic genus Thioalkalivibrio.</title>
        <authorList>
            <person name="Ahn A.-C."/>
            <person name="Meier-Kolthoff J."/>
            <person name="Overmars L."/>
            <person name="Richter M."/>
            <person name="Woyke T."/>
            <person name="Sorokin D.Y."/>
            <person name="Muyzer G."/>
        </authorList>
    </citation>
    <scope>NUCLEOTIDE SEQUENCE [LARGE SCALE GENOMIC DNA]</scope>
    <source>
        <strain evidence="1 2">HL17</strain>
    </source>
</reference>
<protein>
    <submittedName>
        <fullName evidence="1">Phospholipid-binding protein</fullName>
    </submittedName>
</protein>
<proteinExistence type="predicted"/>
<dbReference type="PANTHER" id="PTHR30289">
    <property type="entry name" value="UNCHARACTERIZED PROTEIN YBCL-RELATED"/>
    <property type="match status" value="1"/>
</dbReference>
<evidence type="ECO:0000313" key="1">
    <source>
        <dbReference type="EMBL" id="OOC10679.1"/>
    </source>
</evidence>
<dbReference type="PANTHER" id="PTHR30289:SF1">
    <property type="entry name" value="PEBP (PHOSPHATIDYLETHANOLAMINE-BINDING PROTEIN) FAMILY PROTEIN"/>
    <property type="match status" value="1"/>
</dbReference>
<keyword evidence="2" id="KW-1185">Reference proteome</keyword>
<dbReference type="InterPro" id="IPR008914">
    <property type="entry name" value="PEBP"/>
</dbReference>
<dbReference type="AlphaFoldDB" id="A0A1V3A027"/>
<dbReference type="SUPFAM" id="SSF49777">
    <property type="entry name" value="PEBP-like"/>
    <property type="match status" value="1"/>
</dbReference>
<dbReference type="EMBL" id="MUZR01000011">
    <property type="protein sequence ID" value="OOC10679.1"/>
    <property type="molecule type" value="Genomic_DNA"/>
</dbReference>
<dbReference type="InterPro" id="IPR036610">
    <property type="entry name" value="PEBP-like_sf"/>
</dbReference>
<dbReference type="NCBIfam" id="TIGR00481">
    <property type="entry name" value="YbhB/YbcL family Raf kinase inhibitor-like protein"/>
    <property type="match status" value="1"/>
</dbReference>
<name>A0A1V3A027_9GAMM</name>
<dbReference type="STRING" id="252474.B1A74_04400"/>
<dbReference type="Gene3D" id="3.90.280.10">
    <property type="entry name" value="PEBP-like"/>
    <property type="match status" value="1"/>
</dbReference>
<dbReference type="Pfam" id="PF01161">
    <property type="entry name" value="PBP"/>
    <property type="match status" value="1"/>
</dbReference>
<accession>A0A1V3A027</accession>
<dbReference type="OrthoDB" id="9797506at2"/>
<sequence>MGFALSDMQLISPEFESRGKIPARYTGEGEDVSPSLAWSGAPEGTRGFAIICHDPDAPLVKPGAYGFVHWVLYNLPPDVTNLEAGTSLGTAGHTDFDRSGYGGPMPPGGHGVHHYFFWVLALDADLQAPPGLTLEQFLERAEPHVIGMNRLVATYTRD</sequence>